<dbReference type="AlphaFoldDB" id="A0A8D8Z5D7"/>
<dbReference type="EMBL" id="HBUF01424683">
    <property type="protein sequence ID" value="CAG6741258.1"/>
    <property type="molecule type" value="Transcribed_RNA"/>
</dbReference>
<evidence type="ECO:0000256" key="1">
    <source>
        <dbReference type="SAM" id="MobiDB-lite"/>
    </source>
</evidence>
<dbReference type="EMBL" id="HBUF01424684">
    <property type="protein sequence ID" value="CAG6741259.1"/>
    <property type="molecule type" value="Transcribed_RNA"/>
</dbReference>
<evidence type="ECO:0000313" key="2">
    <source>
        <dbReference type="EMBL" id="CAG6741258.1"/>
    </source>
</evidence>
<proteinExistence type="predicted"/>
<protein>
    <submittedName>
        <fullName evidence="2">Uncharacterized protein</fullName>
    </submittedName>
</protein>
<accession>A0A8D8Z5D7</accession>
<feature type="region of interest" description="Disordered" evidence="1">
    <location>
        <begin position="79"/>
        <end position="104"/>
    </location>
</feature>
<sequence>MIVNKYIQTNIMANIFLTLFLVTSAVSSFRTHHKDWKTASALLFRPNNVEKETPTIESALINDVAIGKRHNILHRMRREVSTTEKKHHEREVSTTEKSHHERQVSTTEYFQSYEDPVDQNFIEVSTKKRVAVKWTEERKKKHAARMKARWEEYRAKKERKKQEDKEFWEDQTRRDLADTNPLEYVYNYDRNDPKNINPAGRNYTGFKPYIEHYTYLPTNATGNNVWYVDY</sequence>
<feature type="compositionally biased region" description="Basic and acidic residues" evidence="1">
    <location>
        <begin position="79"/>
        <end position="103"/>
    </location>
</feature>
<reference evidence="2" key="1">
    <citation type="submission" date="2021-05" db="EMBL/GenBank/DDBJ databases">
        <authorList>
            <person name="Alioto T."/>
            <person name="Alioto T."/>
            <person name="Gomez Garrido J."/>
        </authorList>
    </citation>
    <scope>NUCLEOTIDE SEQUENCE</scope>
</reference>
<name>A0A8D8Z5D7_9HEMI</name>
<organism evidence="2">
    <name type="scientific">Cacopsylla melanoneura</name>
    <dbReference type="NCBI Taxonomy" id="428564"/>
    <lineage>
        <taxon>Eukaryota</taxon>
        <taxon>Metazoa</taxon>
        <taxon>Ecdysozoa</taxon>
        <taxon>Arthropoda</taxon>
        <taxon>Hexapoda</taxon>
        <taxon>Insecta</taxon>
        <taxon>Pterygota</taxon>
        <taxon>Neoptera</taxon>
        <taxon>Paraneoptera</taxon>
        <taxon>Hemiptera</taxon>
        <taxon>Sternorrhyncha</taxon>
        <taxon>Psylloidea</taxon>
        <taxon>Psyllidae</taxon>
        <taxon>Psyllinae</taxon>
        <taxon>Cacopsylla</taxon>
    </lineage>
</organism>